<dbReference type="InterPro" id="IPR025877">
    <property type="entry name" value="MobA-like_NTP_Trfase"/>
</dbReference>
<feature type="domain" description="MobA-like NTP transferase" evidence="3">
    <location>
        <begin position="3"/>
        <end position="139"/>
    </location>
</feature>
<evidence type="ECO:0000313" key="4">
    <source>
        <dbReference type="EMBL" id="UGS36183.1"/>
    </source>
</evidence>
<protein>
    <submittedName>
        <fullName evidence="4">Bifunctional IPC transferase and DIPP synthase</fullName>
    </submittedName>
</protein>
<sequence>MIGMVLAAGWGSRLAPLTDALPKTLLEVDGDRTILDVALGNLKHVGLDRAVVVTGFQHDVLVERRAALERRHGLEIELLFNPKALEWNNAYSLWCAREHFAEGVLMANGDTVHPPSVEETLLAARGAGDVVIAVDQSHEMGDEEMKVHVRDGLLDRINKALDPATADGEYIGVTLIEPAAAQPLADALQATWERDPSLYYEDGFQELADRGGRVAIAPIGVVEWVEVDDHADLARAREVACRC</sequence>
<evidence type="ECO:0000313" key="5">
    <source>
        <dbReference type="Proteomes" id="UP001162834"/>
    </source>
</evidence>
<dbReference type="PANTHER" id="PTHR43584">
    <property type="entry name" value="NUCLEOTIDYL TRANSFERASE"/>
    <property type="match status" value="1"/>
</dbReference>
<keyword evidence="1 4" id="KW-0808">Transferase</keyword>
<organism evidence="4 5">
    <name type="scientific">Capillimicrobium parvum</name>
    <dbReference type="NCBI Taxonomy" id="2884022"/>
    <lineage>
        <taxon>Bacteria</taxon>
        <taxon>Bacillati</taxon>
        <taxon>Actinomycetota</taxon>
        <taxon>Thermoleophilia</taxon>
        <taxon>Solirubrobacterales</taxon>
        <taxon>Capillimicrobiaceae</taxon>
        <taxon>Capillimicrobium</taxon>
    </lineage>
</organism>
<dbReference type="InterPro" id="IPR029044">
    <property type="entry name" value="Nucleotide-diphossugar_trans"/>
</dbReference>
<keyword evidence="2" id="KW-0548">Nucleotidyltransferase</keyword>
<dbReference type="EMBL" id="CP087164">
    <property type="protein sequence ID" value="UGS36183.1"/>
    <property type="molecule type" value="Genomic_DNA"/>
</dbReference>
<gene>
    <name evidence="4" type="primary">spsI</name>
    <name evidence="4" type="ORF">DSM104329_02583</name>
</gene>
<evidence type="ECO:0000256" key="1">
    <source>
        <dbReference type="ARBA" id="ARBA00022679"/>
    </source>
</evidence>
<dbReference type="AlphaFoldDB" id="A0A9E6XXH6"/>
<dbReference type="CDD" id="cd02523">
    <property type="entry name" value="PC_cytidylyltransferase"/>
    <property type="match status" value="1"/>
</dbReference>
<dbReference type="InterPro" id="IPR050065">
    <property type="entry name" value="GlmU-like"/>
</dbReference>
<proteinExistence type="predicted"/>
<dbReference type="GO" id="GO:0016779">
    <property type="term" value="F:nucleotidyltransferase activity"/>
    <property type="evidence" value="ECO:0007669"/>
    <property type="project" value="UniProtKB-KW"/>
</dbReference>
<evidence type="ECO:0000259" key="3">
    <source>
        <dbReference type="Pfam" id="PF12804"/>
    </source>
</evidence>
<dbReference type="Gene3D" id="3.90.550.10">
    <property type="entry name" value="Spore Coat Polysaccharide Biosynthesis Protein SpsA, Chain A"/>
    <property type="match status" value="1"/>
</dbReference>
<dbReference type="RefSeq" id="WP_259315857.1">
    <property type="nucleotide sequence ID" value="NZ_CP087164.1"/>
</dbReference>
<reference evidence="4" key="1">
    <citation type="journal article" date="2022" name="Int. J. Syst. Evol. Microbiol.">
        <title>Pseudomonas aegrilactucae sp. nov. and Pseudomonas morbosilactucae sp. nov., pathogens causing bacterial rot of lettuce in Japan.</title>
        <authorList>
            <person name="Sawada H."/>
            <person name="Fujikawa T."/>
            <person name="Satou M."/>
        </authorList>
    </citation>
    <scope>NUCLEOTIDE SEQUENCE</scope>
    <source>
        <strain evidence="4">0166_1</strain>
    </source>
</reference>
<dbReference type="Pfam" id="PF12804">
    <property type="entry name" value="NTP_transf_3"/>
    <property type="match status" value="1"/>
</dbReference>
<name>A0A9E6XXH6_9ACTN</name>
<evidence type="ECO:0000256" key="2">
    <source>
        <dbReference type="ARBA" id="ARBA00022695"/>
    </source>
</evidence>
<dbReference type="SUPFAM" id="SSF53448">
    <property type="entry name" value="Nucleotide-diphospho-sugar transferases"/>
    <property type="match status" value="1"/>
</dbReference>
<keyword evidence="5" id="KW-1185">Reference proteome</keyword>
<dbReference type="Proteomes" id="UP001162834">
    <property type="component" value="Chromosome"/>
</dbReference>
<dbReference type="PANTHER" id="PTHR43584:SF5">
    <property type="entry name" value="PROTEIN LICC"/>
    <property type="match status" value="1"/>
</dbReference>
<dbReference type="KEGG" id="sbae:DSM104329_02583"/>
<accession>A0A9E6XXH6</accession>